<protein>
    <submittedName>
        <fullName evidence="3">Uncharacterized protein</fullName>
    </submittedName>
</protein>
<dbReference type="PANTHER" id="PTHR24166">
    <property type="entry name" value="ROLLING PEBBLES, ISOFORM B"/>
    <property type="match status" value="1"/>
</dbReference>
<dbReference type="EnsemblMetazoa" id="PPAI006713-RA">
    <property type="protein sequence ID" value="PPAI006713-PA"/>
    <property type="gene ID" value="PPAI006713"/>
</dbReference>
<dbReference type="PANTHER" id="PTHR24166:SF48">
    <property type="entry name" value="PROTEIN VAPYRIN"/>
    <property type="match status" value="1"/>
</dbReference>
<evidence type="ECO:0000313" key="3">
    <source>
        <dbReference type="EnsemblMetazoa" id="PPAI006713-PA"/>
    </source>
</evidence>
<proteinExistence type="predicted"/>
<dbReference type="Proteomes" id="UP000092462">
    <property type="component" value="Unassembled WGS sequence"/>
</dbReference>
<dbReference type="SUPFAM" id="SSF48403">
    <property type="entry name" value="Ankyrin repeat"/>
    <property type="match status" value="1"/>
</dbReference>
<evidence type="ECO:0000256" key="2">
    <source>
        <dbReference type="ARBA" id="ARBA00023043"/>
    </source>
</evidence>
<dbReference type="VEuPathDB" id="VectorBase:PPAI006713"/>
<name>A0A1B0DFA4_PHLPP</name>
<dbReference type="AlphaFoldDB" id="A0A1B0DFA4"/>
<dbReference type="PROSITE" id="PS50088">
    <property type="entry name" value="ANK_REPEAT"/>
    <property type="match status" value="8"/>
</dbReference>
<dbReference type="EMBL" id="AJVK01058638">
    <property type="status" value="NOT_ANNOTATED_CDS"/>
    <property type="molecule type" value="Genomic_DNA"/>
</dbReference>
<dbReference type="Pfam" id="PF00023">
    <property type="entry name" value="Ank"/>
    <property type="match status" value="1"/>
</dbReference>
<organism evidence="3 4">
    <name type="scientific">Phlebotomus papatasi</name>
    <name type="common">Sandfly</name>
    <dbReference type="NCBI Taxonomy" id="29031"/>
    <lineage>
        <taxon>Eukaryota</taxon>
        <taxon>Metazoa</taxon>
        <taxon>Ecdysozoa</taxon>
        <taxon>Arthropoda</taxon>
        <taxon>Hexapoda</taxon>
        <taxon>Insecta</taxon>
        <taxon>Pterygota</taxon>
        <taxon>Neoptera</taxon>
        <taxon>Endopterygota</taxon>
        <taxon>Diptera</taxon>
        <taxon>Nematocera</taxon>
        <taxon>Psychodoidea</taxon>
        <taxon>Psychodidae</taxon>
        <taxon>Phlebotomus</taxon>
        <taxon>Phlebotomus</taxon>
    </lineage>
</organism>
<dbReference type="PRINTS" id="PR01415">
    <property type="entry name" value="ANKYRIN"/>
</dbReference>
<keyword evidence="1" id="KW-0677">Repeat</keyword>
<accession>A0A1B0DFA4</accession>
<dbReference type="VEuPathDB" id="VectorBase:PPAPM1_003802"/>
<sequence>MPKTFGVDNLKEYSASGLKNTLHDGSNLSEEVRKFRKVLLERSKLDEDDFRKDLQSKNLRISYNFGRVVRVVKLPNIDMSSSQKLAEKIVNLISGRDPNEIVSIELKAPTVRNNIGDDYREYEMDGSYFDDLYKLPNDDVRTEEIDAFLDKLVFAVNQPNEDELGDIIRNELGREYNNIDTEIVYSRFLRRMLDWMKEKKGRFFSHEDGRKFFGTVKEEILGKVWFDVKDPVAVFTGREEELIDLHEKIQRESGEKTVISQMTSISGFPQDILFFPIFSQLQPCYLFSHSVYGYSRSTPLHLFAEKNINGALEFVLEYTKEKYPKEIFNKVINIKDIYSRTPLYVAAENGYLSIVELLVEAGADLNIKSTIDYGTLSTKRSSGWTPLHIAAYNGHADVVRFLAAKDQKLLDIKDTLDRTPLLLAINAGQKDVVMSIEHDDGSLLHTAVQDKDFETIRNLLSDNVGIVNSKLGDWTPLHLAAFNGDLSIVEFLIQKIEEQNISKEDGIDHPSNDGFTPLHAASSNGHLDVVMFLISQGANVQAVNDEGWTILHAAAQNGCLPVVQYLIDSIMFNVNIHDQKNDTPLHTAAFHGKQHVVEFLLRRQANINAVNVIGITPTFSAALNNNQDIVYFLLDSGAKVTTDDKTLIGKIKFSLIHLAAMYDNVEMIKYLIDIKGIDKDIGKDDSLTPLHVAAFFGNVKSIDCLIEKGANVDAIVQVSKGKAVFDSVEDMASNIPSKKKLLKNIAYHLVNAYQVQVIDVKGTLRKSVYSHGMM</sequence>
<evidence type="ECO:0000313" key="4">
    <source>
        <dbReference type="Proteomes" id="UP000092462"/>
    </source>
</evidence>
<dbReference type="InterPro" id="IPR050889">
    <property type="entry name" value="Dendritic_Spine_Reg/Scaffold"/>
</dbReference>
<dbReference type="InterPro" id="IPR002110">
    <property type="entry name" value="Ankyrin_rpt"/>
</dbReference>
<evidence type="ECO:0000256" key="1">
    <source>
        <dbReference type="ARBA" id="ARBA00022737"/>
    </source>
</evidence>
<dbReference type="PROSITE" id="PS50297">
    <property type="entry name" value="ANK_REP_REGION"/>
    <property type="match status" value="8"/>
</dbReference>
<reference evidence="3" key="1">
    <citation type="submission" date="2022-08" db="UniProtKB">
        <authorList>
            <consortium name="EnsemblMetazoa"/>
        </authorList>
    </citation>
    <scope>IDENTIFICATION</scope>
    <source>
        <strain evidence="3">Israel</strain>
    </source>
</reference>
<keyword evidence="4" id="KW-1185">Reference proteome</keyword>
<dbReference type="InterPro" id="IPR036770">
    <property type="entry name" value="Ankyrin_rpt-contain_sf"/>
</dbReference>
<dbReference type="SMART" id="SM00248">
    <property type="entry name" value="ANK"/>
    <property type="match status" value="10"/>
</dbReference>
<dbReference type="Pfam" id="PF12796">
    <property type="entry name" value="Ank_2"/>
    <property type="match status" value="5"/>
</dbReference>
<dbReference type="Gene3D" id="1.25.40.20">
    <property type="entry name" value="Ankyrin repeat-containing domain"/>
    <property type="match status" value="5"/>
</dbReference>
<keyword evidence="2" id="KW-0040">ANK repeat</keyword>